<proteinExistence type="predicted"/>
<sequence>MKKIFLFIIATYALLNSLLLSPVQALIDLGFETSGEILIRAYQDIKDEAPFQDNQAIDSRFYWFNEFNLKDQNLKFVFGLDARGELFRNQVTVSNSDLYLREAYVDFKQDNYNIRIGNQKVTWGKLDDFTVLDRMTPQDFRWFALFEKQERKLPTLAIKHTYYADNWQFEGIFLPFFDPSEINFFGSDWAVFGHLKDEIANGSFSGSAKNNVQRISIIDKDNLTDNNLKNSQVGLKFKSRVGEVDYDFYYMYTYSPLPVLREKTSAGNTVKQFLYDPTAVNLEALVDIGATDTDLTLEREHSRMHVIGADWETVLGDYGVRGEAGMFLNSPYLRENMSYVTKNTFTIGAGIDHTTAKNLYFNFQLVLDYIFDYENLFAQKAFSQQLTGTLTQDFLRDTIALNFDWAWSPSYRDWMLNPEIQYKFKNGLHASLGSYIFEGKSSTILGRYSNKDLLYMELSFSF</sequence>
<dbReference type="AlphaFoldDB" id="A0A3B1CZX7"/>
<protein>
    <recommendedName>
        <fullName evidence="2">Alginate export domain-containing protein</fullName>
    </recommendedName>
</protein>
<dbReference type="Pfam" id="PF06980">
    <property type="entry name" value="DUF1302"/>
    <property type="match status" value="1"/>
</dbReference>
<reference evidence="1" key="1">
    <citation type="submission" date="2018-06" db="EMBL/GenBank/DDBJ databases">
        <authorList>
            <person name="Zhirakovskaya E."/>
        </authorList>
    </citation>
    <scope>NUCLEOTIDE SEQUENCE</scope>
</reference>
<organism evidence="1">
    <name type="scientific">hydrothermal vent metagenome</name>
    <dbReference type="NCBI Taxonomy" id="652676"/>
    <lineage>
        <taxon>unclassified sequences</taxon>
        <taxon>metagenomes</taxon>
        <taxon>ecological metagenomes</taxon>
    </lineage>
</organism>
<evidence type="ECO:0008006" key="2">
    <source>
        <dbReference type="Google" id="ProtNLM"/>
    </source>
</evidence>
<name>A0A3B1CZX7_9ZZZZ</name>
<dbReference type="EMBL" id="UOGJ01000050">
    <property type="protein sequence ID" value="VAX35409.1"/>
    <property type="molecule type" value="Genomic_DNA"/>
</dbReference>
<accession>A0A3B1CZX7</accession>
<gene>
    <name evidence="1" type="ORF">MNBD_UNCLBAC01-833</name>
</gene>
<dbReference type="InterPro" id="IPR010727">
    <property type="entry name" value="DUF1302"/>
</dbReference>
<evidence type="ECO:0000313" key="1">
    <source>
        <dbReference type="EMBL" id="VAX35409.1"/>
    </source>
</evidence>